<dbReference type="KEGG" id="aak:AA2016_2304"/>
<gene>
    <name evidence="1" type="ORF">AA2016_2304</name>
</gene>
<organism evidence="1 2">
    <name type="scientific">Aminobacter aminovorans</name>
    <name type="common">Chelatobacter heintzii</name>
    <dbReference type="NCBI Taxonomy" id="83263"/>
    <lineage>
        <taxon>Bacteria</taxon>
        <taxon>Pseudomonadati</taxon>
        <taxon>Pseudomonadota</taxon>
        <taxon>Alphaproteobacteria</taxon>
        <taxon>Hyphomicrobiales</taxon>
        <taxon>Phyllobacteriaceae</taxon>
        <taxon>Aminobacter</taxon>
    </lineage>
</organism>
<protein>
    <submittedName>
        <fullName evidence="1">Uncharacterized protein</fullName>
    </submittedName>
</protein>
<dbReference type="Proteomes" id="UP000075755">
    <property type="component" value="Chromosome"/>
</dbReference>
<accession>A0AAC8YMV2</accession>
<proteinExistence type="predicted"/>
<evidence type="ECO:0000313" key="2">
    <source>
        <dbReference type="Proteomes" id="UP000075755"/>
    </source>
</evidence>
<dbReference type="AlphaFoldDB" id="A0AAC8YMV2"/>
<evidence type="ECO:0000313" key="1">
    <source>
        <dbReference type="EMBL" id="AMS41232.1"/>
    </source>
</evidence>
<reference evidence="1 2" key="1">
    <citation type="submission" date="2016-03" db="EMBL/GenBank/DDBJ databases">
        <title>Complete genome of Aminobacter aminovorans KCTC 2477.</title>
        <authorList>
            <person name="Kim K.M."/>
        </authorList>
    </citation>
    <scope>NUCLEOTIDE SEQUENCE [LARGE SCALE GENOMIC DNA]</scope>
    <source>
        <strain evidence="1 2">KCTC 2477</strain>
    </source>
</reference>
<dbReference type="EMBL" id="CP015005">
    <property type="protein sequence ID" value="AMS41232.1"/>
    <property type="molecule type" value="Genomic_DNA"/>
</dbReference>
<sequence>MAKLTPSMIAVLENLSAGRDAHDGFPGGRSASGGFSGTIWGLRRRGYIDLRHNITDAGRAALAAWRARG</sequence>
<name>A0AAC8YMV2_AMIAI</name>